<sequence length="368" mass="40798">MEIRLLELNGLTEANLRNLAVSVTKSSRGEAKEVSSFESNEDYQKSVDDNSGDDTRALRRLERLKLVNILAETWQKIVKPVIQRLGLEKMVGRGRPRLWWCPTGHFMFLPLHAAGMYNVNSNHFWCASEQCSDYVVSSYTPTLTTLANGRSTFEPLAYSDMKMLLTAVPYPYQGSPLSGTCSELQRIASVIPSSLRITLCPEDDTLLDPKAGASINAILDNLQDATLFHLASHGVQDMANPLDSAFLMRDGRLTISSLMHLPQPRAFLAFLSACETAKGTRSQSNEAIHLVASMLFIGFKSTIGTMWLMADKDGSDLAETIYQQLLTEAVKASVDCDVIPYALDDATRAMQQKGLPPERWAQFVHFGI</sequence>
<keyword evidence="4" id="KW-1185">Reference proteome</keyword>
<feature type="region of interest" description="Disordered" evidence="1">
    <location>
        <begin position="31"/>
        <end position="52"/>
    </location>
</feature>
<dbReference type="EMBL" id="ML179677">
    <property type="protein sequence ID" value="THU83224.1"/>
    <property type="molecule type" value="Genomic_DNA"/>
</dbReference>
<dbReference type="Proteomes" id="UP000297245">
    <property type="component" value="Unassembled WGS sequence"/>
</dbReference>
<evidence type="ECO:0000313" key="4">
    <source>
        <dbReference type="Proteomes" id="UP000297245"/>
    </source>
</evidence>
<organism evidence="3 4">
    <name type="scientific">Dendrothele bispora (strain CBS 962.96)</name>
    <dbReference type="NCBI Taxonomy" id="1314807"/>
    <lineage>
        <taxon>Eukaryota</taxon>
        <taxon>Fungi</taxon>
        <taxon>Dikarya</taxon>
        <taxon>Basidiomycota</taxon>
        <taxon>Agaricomycotina</taxon>
        <taxon>Agaricomycetes</taxon>
        <taxon>Agaricomycetidae</taxon>
        <taxon>Agaricales</taxon>
        <taxon>Agaricales incertae sedis</taxon>
        <taxon>Dendrothele</taxon>
    </lineage>
</organism>
<reference evidence="3 4" key="1">
    <citation type="journal article" date="2019" name="Nat. Ecol. Evol.">
        <title>Megaphylogeny resolves global patterns of mushroom evolution.</title>
        <authorList>
            <person name="Varga T."/>
            <person name="Krizsan K."/>
            <person name="Foldi C."/>
            <person name="Dima B."/>
            <person name="Sanchez-Garcia M."/>
            <person name="Sanchez-Ramirez S."/>
            <person name="Szollosi G.J."/>
            <person name="Szarkandi J.G."/>
            <person name="Papp V."/>
            <person name="Albert L."/>
            <person name="Andreopoulos W."/>
            <person name="Angelini C."/>
            <person name="Antonin V."/>
            <person name="Barry K.W."/>
            <person name="Bougher N.L."/>
            <person name="Buchanan P."/>
            <person name="Buyck B."/>
            <person name="Bense V."/>
            <person name="Catcheside P."/>
            <person name="Chovatia M."/>
            <person name="Cooper J."/>
            <person name="Damon W."/>
            <person name="Desjardin D."/>
            <person name="Finy P."/>
            <person name="Geml J."/>
            <person name="Haridas S."/>
            <person name="Hughes K."/>
            <person name="Justo A."/>
            <person name="Karasinski D."/>
            <person name="Kautmanova I."/>
            <person name="Kiss B."/>
            <person name="Kocsube S."/>
            <person name="Kotiranta H."/>
            <person name="LaButti K.M."/>
            <person name="Lechner B.E."/>
            <person name="Liimatainen K."/>
            <person name="Lipzen A."/>
            <person name="Lukacs Z."/>
            <person name="Mihaltcheva S."/>
            <person name="Morgado L.N."/>
            <person name="Niskanen T."/>
            <person name="Noordeloos M.E."/>
            <person name="Ohm R.A."/>
            <person name="Ortiz-Santana B."/>
            <person name="Ovrebo C."/>
            <person name="Racz N."/>
            <person name="Riley R."/>
            <person name="Savchenko A."/>
            <person name="Shiryaev A."/>
            <person name="Soop K."/>
            <person name="Spirin V."/>
            <person name="Szebenyi C."/>
            <person name="Tomsovsky M."/>
            <person name="Tulloss R.E."/>
            <person name="Uehling J."/>
            <person name="Grigoriev I.V."/>
            <person name="Vagvolgyi C."/>
            <person name="Papp T."/>
            <person name="Martin F.M."/>
            <person name="Miettinen O."/>
            <person name="Hibbett D.S."/>
            <person name="Nagy L.G."/>
        </authorList>
    </citation>
    <scope>NUCLEOTIDE SEQUENCE [LARGE SCALE GENOMIC DNA]</scope>
    <source>
        <strain evidence="3 4">CBS 962.96</strain>
    </source>
</reference>
<feature type="domain" description="CHAT" evidence="2">
    <location>
        <begin position="74"/>
        <end position="367"/>
    </location>
</feature>
<evidence type="ECO:0000313" key="3">
    <source>
        <dbReference type="EMBL" id="THU83224.1"/>
    </source>
</evidence>
<dbReference type="Pfam" id="PF12770">
    <property type="entry name" value="CHAT"/>
    <property type="match status" value="1"/>
</dbReference>
<dbReference type="AlphaFoldDB" id="A0A4S8L3W3"/>
<evidence type="ECO:0000259" key="2">
    <source>
        <dbReference type="Pfam" id="PF12770"/>
    </source>
</evidence>
<evidence type="ECO:0000256" key="1">
    <source>
        <dbReference type="SAM" id="MobiDB-lite"/>
    </source>
</evidence>
<accession>A0A4S8L3W3</accession>
<protein>
    <recommendedName>
        <fullName evidence="2">CHAT domain-containing protein</fullName>
    </recommendedName>
</protein>
<name>A0A4S8L3W3_DENBC</name>
<dbReference type="OrthoDB" id="9991317at2759"/>
<gene>
    <name evidence="3" type="ORF">K435DRAFT_689904</name>
</gene>
<feature type="compositionally biased region" description="Basic and acidic residues" evidence="1">
    <location>
        <begin position="42"/>
        <end position="52"/>
    </location>
</feature>
<proteinExistence type="predicted"/>
<dbReference type="InterPro" id="IPR024983">
    <property type="entry name" value="CHAT_dom"/>
</dbReference>